<keyword evidence="6" id="KW-1185">Reference proteome</keyword>
<dbReference type="PROSITE" id="PS00105">
    <property type="entry name" value="AA_TRANSFER_CLASS_1"/>
    <property type="match status" value="1"/>
</dbReference>
<organism evidence="5 6">
    <name type="scientific">Candidatus Chloroploca asiatica</name>
    <dbReference type="NCBI Taxonomy" id="1506545"/>
    <lineage>
        <taxon>Bacteria</taxon>
        <taxon>Bacillati</taxon>
        <taxon>Chloroflexota</taxon>
        <taxon>Chloroflexia</taxon>
        <taxon>Chloroflexales</taxon>
        <taxon>Chloroflexineae</taxon>
        <taxon>Oscillochloridaceae</taxon>
        <taxon>Candidatus Chloroploca</taxon>
    </lineage>
</organism>
<name>A0A2H3KMC0_9CHLR</name>
<comment type="caution">
    <text evidence="5">The sequence shown here is derived from an EMBL/GenBank/DDBJ whole genome shotgun (WGS) entry which is preliminary data.</text>
</comment>
<evidence type="ECO:0000256" key="3">
    <source>
        <dbReference type="RuleBase" id="RU000481"/>
    </source>
</evidence>
<keyword evidence="2" id="KW-0663">Pyridoxal phosphate</keyword>
<dbReference type="InterPro" id="IPR004838">
    <property type="entry name" value="NHTrfase_class1_PyrdxlP-BS"/>
</dbReference>
<dbReference type="PANTHER" id="PTHR42885:SF1">
    <property type="entry name" value="THREONINE-PHOSPHATE DECARBOXYLASE"/>
    <property type="match status" value="1"/>
</dbReference>
<gene>
    <name evidence="5" type="ORF">A9Q02_12725</name>
</gene>
<evidence type="ECO:0000256" key="1">
    <source>
        <dbReference type="ARBA" id="ARBA00001933"/>
    </source>
</evidence>
<sequence>MGTRKRVVHGALDEHELAALGVSPGNLLDFSSNLNPFGPPAGVRAALAALDPAPYPDRSCVRLRQALAERHACEPEAILPGNGANELIHLVARALLHPGDTVLVIGPTYGEYAYASELMGAHVVAFQTQPERAFQPDGPALSALMHTLRPRLTWLCTPNNPTGVVLASAILQTLLAIAAGDGGYLILDRSYSDLQRTATAALSETSSPHLITLHSLTKSYALAGLRLGYLLASPELSARVGTFQPTWSVSSAAQAAGLAALSDPTFLASTRSPLWAASEMLSTGLAELGLPVWRAALPFVLVRTGDGAATRAALLGRGCVVRDCTSFGLPAWVRVAPRRPDENRRLLAAWKETR</sequence>
<evidence type="ECO:0000313" key="6">
    <source>
        <dbReference type="Proteomes" id="UP000220922"/>
    </source>
</evidence>
<dbReference type="OrthoDB" id="9813612at2"/>
<dbReference type="SUPFAM" id="SSF53383">
    <property type="entry name" value="PLP-dependent transferases"/>
    <property type="match status" value="1"/>
</dbReference>
<dbReference type="EC" id="2.6.1.-" evidence="3"/>
<comment type="cofactor">
    <cofactor evidence="1 3">
        <name>pyridoxal 5'-phosphate</name>
        <dbReference type="ChEBI" id="CHEBI:597326"/>
    </cofactor>
</comment>
<proteinExistence type="inferred from homology"/>
<dbReference type="CDD" id="cd00609">
    <property type="entry name" value="AAT_like"/>
    <property type="match status" value="1"/>
</dbReference>
<dbReference type="InterPro" id="IPR015422">
    <property type="entry name" value="PyrdxlP-dep_Trfase_small"/>
</dbReference>
<dbReference type="InterPro" id="IPR004839">
    <property type="entry name" value="Aminotransferase_I/II_large"/>
</dbReference>
<dbReference type="InterPro" id="IPR015424">
    <property type="entry name" value="PyrdxlP-dep_Trfase"/>
</dbReference>
<dbReference type="Gene3D" id="3.90.1150.10">
    <property type="entry name" value="Aspartate Aminotransferase, domain 1"/>
    <property type="match status" value="1"/>
</dbReference>
<reference evidence="5 6" key="1">
    <citation type="submission" date="2016-05" db="EMBL/GenBank/DDBJ databases">
        <authorList>
            <person name="Lavstsen T."/>
            <person name="Jespersen J.S."/>
        </authorList>
    </citation>
    <scope>NUCLEOTIDE SEQUENCE [LARGE SCALE GENOMIC DNA]</scope>
    <source>
        <strain evidence="5 6">B7-9</strain>
    </source>
</reference>
<keyword evidence="3 5" id="KW-0032">Aminotransferase</keyword>
<keyword evidence="3 5" id="KW-0808">Transferase</keyword>
<evidence type="ECO:0000313" key="5">
    <source>
        <dbReference type="EMBL" id="PDV99225.1"/>
    </source>
</evidence>
<accession>A0A2H3KMC0</accession>
<dbReference type="EMBL" id="LYXE01000078">
    <property type="protein sequence ID" value="PDV99225.1"/>
    <property type="molecule type" value="Genomic_DNA"/>
</dbReference>
<dbReference type="Pfam" id="PF00155">
    <property type="entry name" value="Aminotran_1_2"/>
    <property type="match status" value="1"/>
</dbReference>
<dbReference type="InterPro" id="IPR015421">
    <property type="entry name" value="PyrdxlP-dep_Trfase_major"/>
</dbReference>
<evidence type="ECO:0000256" key="2">
    <source>
        <dbReference type="ARBA" id="ARBA00022898"/>
    </source>
</evidence>
<dbReference type="PANTHER" id="PTHR42885">
    <property type="entry name" value="HISTIDINOL-PHOSPHATE AMINOTRANSFERASE-RELATED"/>
    <property type="match status" value="1"/>
</dbReference>
<dbReference type="GO" id="GO:0008483">
    <property type="term" value="F:transaminase activity"/>
    <property type="evidence" value="ECO:0007669"/>
    <property type="project" value="UniProtKB-KW"/>
</dbReference>
<dbReference type="Gene3D" id="3.40.640.10">
    <property type="entry name" value="Type I PLP-dependent aspartate aminotransferase-like (Major domain)"/>
    <property type="match status" value="1"/>
</dbReference>
<dbReference type="RefSeq" id="WP_097652049.1">
    <property type="nucleotide sequence ID" value="NZ_LYXE01000078.1"/>
</dbReference>
<feature type="domain" description="Aminotransferase class I/classII large" evidence="4">
    <location>
        <begin position="27"/>
        <end position="348"/>
    </location>
</feature>
<protein>
    <recommendedName>
        <fullName evidence="3">Aminotransferase</fullName>
        <ecNumber evidence="3">2.6.1.-</ecNumber>
    </recommendedName>
</protein>
<dbReference type="GO" id="GO:0030170">
    <property type="term" value="F:pyridoxal phosphate binding"/>
    <property type="evidence" value="ECO:0007669"/>
    <property type="project" value="InterPro"/>
</dbReference>
<evidence type="ECO:0000259" key="4">
    <source>
        <dbReference type="Pfam" id="PF00155"/>
    </source>
</evidence>
<dbReference type="AlphaFoldDB" id="A0A2H3KMC0"/>
<dbReference type="Proteomes" id="UP000220922">
    <property type="component" value="Unassembled WGS sequence"/>
</dbReference>
<comment type="similarity">
    <text evidence="3">Belongs to the class-I pyridoxal-phosphate-dependent aminotransferase family.</text>
</comment>